<dbReference type="EMBL" id="JQGC01000014">
    <property type="protein sequence ID" value="KFL30388.1"/>
    <property type="molecule type" value="Genomic_DNA"/>
</dbReference>
<feature type="chain" id="PRO_5001825774" description="PepSY domain-containing protein" evidence="1">
    <location>
        <begin position="25"/>
        <end position="95"/>
    </location>
</feature>
<comment type="caution">
    <text evidence="2">The sequence shown here is derived from an EMBL/GenBank/DDBJ whole genome shotgun (WGS) entry which is preliminary data.</text>
</comment>
<dbReference type="AlphaFoldDB" id="A0A087M0I5"/>
<proteinExistence type="predicted"/>
<keyword evidence="1" id="KW-0732">Signal</keyword>
<organism evidence="2 3">
    <name type="scientific">Devosia riboflavina</name>
    <dbReference type="NCBI Taxonomy" id="46914"/>
    <lineage>
        <taxon>Bacteria</taxon>
        <taxon>Pseudomonadati</taxon>
        <taxon>Pseudomonadota</taxon>
        <taxon>Alphaproteobacteria</taxon>
        <taxon>Hyphomicrobiales</taxon>
        <taxon>Devosiaceae</taxon>
        <taxon>Devosia</taxon>
    </lineage>
</organism>
<evidence type="ECO:0008006" key="4">
    <source>
        <dbReference type="Google" id="ProtNLM"/>
    </source>
</evidence>
<dbReference type="Proteomes" id="UP000028981">
    <property type="component" value="Unassembled WGS sequence"/>
</dbReference>
<sequence length="95" mass="10043">MIKNSILALTTAVLVAGAALPTFAAPAPVEATNVDTSNLTDEDANDYTLLRLHEKGINATSIEEWNGKIRAFVVQDDGTQAMQLFDADSLAPVGL</sequence>
<evidence type="ECO:0000256" key="1">
    <source>
        <dbReference type="SAM" id="SignalP"/>
    </source>
</evidence>
<feature type="signal peptide" evidence="1">
    <location>
        <begin position="1"/>
        <end position="24"/>
    </location>
</feature>
<reference evidence="2 3" key="1">
    <citation type="submission" date="2014-08" db="EMBL/GenBank/DDBJ databases">
        <authorList>
            <person name="Hassan Y.I."/>
            <person name="Lepp D."/>
            <person name="Zhou T."/>
        </authorList>
    </citation>
    <scope>NUCLEOTIDE SEQUENCE [LARGE SCALE GENOMIC DNA]</scope>
    <source>
        <strain evidence="2 3">IFO13584</strain>
    </source>
</reference>
<gene>
    <name evidence="2" type="ORF">JP75_15735</name>
</gene>
<evidence type="ECO:0000313" key="2">
    <source>
        <dbReference type="EMBL" id="KFL30388.1"/>
    </source>
</evidence>
<keyword evidence="3" id="KW-1185">Reference proteome</keyword>
<dbReference type="OrthoDB" id="7951125at2"/>
<evidence type="ECO:0000313" key="3">
    <source>
        <dbReference type="Proteomes" id="UP000028981"/>
    </source>
</evidence>
<accession>A0A087M0I5</accession>
<name>A0A087M0I5_9HYPH</name>
<dbReference type="RefSeq" id="WP_035084502.1">
    <property type="nucleotide sequence ID" value="NZ_JQGC01000014.1"/>
</dbReference>
<protein>
    <recommendedName>
        <fullName evidence="4">PepSY domain-containing protein</fullName>
    </recommendedName>
</protein>